<evidence type="ECO:0000313" key="2">
    <source>
        <dbReference type="Proteomes" id="UP000005439"/>
    </source>
</evidence>
<evidence type="ECO:0000313" key="1">
    <source>
        <dbReference type="EMBL" id="AEW03693.1"/>
    </source>
</evidence>
<dbReference type="Proteomes" id="UP000005439">
    <property type="component" value="Chromosome"/>
</dbReference>
<sequence>MKGLKLKPRWEQQIFFDPPGWDPESWHTLSQQWPLVGLRPLPTARRERRWHDPCTWRRGAT</sequence>
<keyword evidence="2" id="KW-1185">Reference proteome</keyword>
<reference evidence="1 2" key="2">
    <citation type="journal article" date="2012" name="Stand. Genomic Sci.">
        <title>Complete genome sequence of the moderately thermophilic mineral-sulfide-oxidizing firmicute Sulfobacillus acidophilus type strain (NAL(T)).</title>
        <authorList>
            <person name="Anderson I."/>
            <person name="Chertkov O."/>
            <person name="Chen A."/>
            <person name="Saunders E."/>
            <person name="Lapidus A."/>
            <person name="Nolan M."/>
            <person name="Lucas S."/>
            <person name="Hammon N."/>
            <person name="Deshpande S."/>
            <person name="Cheng J.F."/>
            <person name="Han C."/>
            <person name="Tapia R."/>
            <person name="Goodwin L.A."/>
            <person name="Pitluck S."/>
            <person name="Liolios K."/>
            <person name="Pagani I."/>
            <person name="Ivanova N."/>
            <person name="Mikhailova N."/>
            <person name="Pati A."/>
            <person name="Palaniappan K."/>
            <person name="Land M."/>
            <person name="Pan C."/>
            <person name="Rohde M."/>
            <person name="Pukall R."/>
            <person name="Goker M."/>
            <person name="Detter J.C."/>
            <person name="Woyke T."/>
            <person name="Bristow J."/>
            <person name="Eisen J.A."/>
            <person name="Markowitz V."/>
            <person name="Hugenholtz P."/>
            <person name="Kyrpides N.C."/>
            <person name="Klenk H.P."/>
            <person name="Mavromatis K."/>
        </authorList>
    </citation>
    <scope>NUCLEOTIDE SEQUENCE [LARGE SCALE GENOMIC DNA]</scope>
    <source>
        <strain evidence="2">ATCC 700253 / DSM 10332 / NAL</strain>
    </source>
</reference>
<name>G8TVQ4_SULAD</name>
<organism evidence="1 2">
    <name type="scientific">Sulfobacillus acidophilus (strain ATCC 700253 / DSM 10332 / NAL)</name>
    <dbReference type="NCBI Taxonomy" id="679936"/>
    <lineage>
        <taxon>Bacteria</taxon>
        <taxon>Bacillati</taxon>
        <taxon>Bacillota</taxon>
        <taxon>Clostridia</taxon>
        <taxon>Eubacteriales</taxon>
        <taxon>Clostridiales Family XVII. Incertae Sedis</taxon>
        <taxon>Sulfobacillus</taxon>
    </lineage>
</organism>
<dbReference type="KEGG" id="sap:Sulac_0120"/>
<gene>
    <name evidence="1" type="ordered locus">Sulac_0120</name>
</gene>
<protein>
    <submittedName>
        <fullName evidence="1">Uncharacterized protein</fullName>
    </submittedName>
</protein>
<accession>G8TVQ4</accession>
<dbReference type="STRING" id="679936.Sulac_0120"/>
<reference evidence="2" key="1">
    <citation type="submission" date="2011-12" db="EMBL/GenBank/DDBJ databases">
        <title>The complete genome of chromosome of Sulfobacillus acidophilus DSM 10332.</title>
        <authorList>
            <person name="Lucas S."/>
            <person name="Han J."/>
            <person name="Lapidus A."/>
            <person name="Bruce D."/>
            <person name="Goodwin L."/>
            <person name="Pitluck S."/>
            <person name="Peters L."/>
            <person name="Kyrpides N."/>
            <person name="Mavromatis K."/>
            <person name="Ivanova N."/>
            <person name="Mikhailova N."/>
            <person name="Chertkov O."/>
            <person name="Saunders E."/>
            <person name="Detter J.C."/>
            <person name="Tapia R."/>
            <person name="Han C."/>
            <person name="Land M."/>
            <person name="Hauser L."/>
            <person name="Markowitz V."/>
            <person name="Cheng J.-F."/>
            <person name="Hugenholtz P."/>
            <person name="Woyke T."/>
            <person name="Wu D."/>
            <person name="Pukall R."/>
            <person name="Gehrich-Schroeter G."/>
            <person name="Schneider S."/>
            <person name="Klenk H.-P."/>
            <person name="Eisen J.A."/>
        </authorList>
    </citation>
    <scope>NUCLEOTIDE SEQUENCE [LARGE SCALE GENOMIC DNA]</scope>
    <source>
        <strain evidence="2">ATCC 700253 / DSM 10332 / NAL</strain>
    </source>
</reference>
<dbReference type="PATRIC" id="fig|679936.5.peg.127"/>
<dbReference type="AlphaFoldDB" id="G8TVQ4"/>
<proteinExistence type="predicted"/>
<dbReference type="HOGENOM" id="CLU_2921066_0_0_9"/>
<dbReference type="EMBL" id="CP003179">
    <property type="protein sequence ID" value="AEW03693.1"/>
    <property type="molecule type" value="Genomic_DNA"/>
</dbReference>